<evidence type="ECO:0000256" key="1">
    <source>
        <dbReference type="SAM" id="Phobius"/>
    </source>
</evidence>
<feature type="transmembrane region" description="Helical" evidence="1">
    <location>
        <begin position="16"/>
        <end position="33"/>
    </location>
</feature>
<keyword evidence="1" id="KW-0472">Membrane</keyword>
<name>A0A8K1T146_9VIRU</name>
<sequence>MYEKVYHNLHKQTRNLLLIFIGPFFKYFPGYIIPDFIISFKLL</sequence>
<accession>A0A8K1T146</accession>
<dbReference type="EMBL" id="MH046811">
    <property type="protein sequence ID" value="UFX99915.1"/>
    <property type="molecule type" value="Genomic_DNA"/>
</dbReference>
<keyword evidence="1" id="KW-1133">Transmembrane helix</keyword>
<evidence type="ECO:0000313" key="2">
    <source>
        <dbReference type="EMBL" id="UFX99915.1"/>
    </source>
</evidence>
<proteinExistence type="predicted"/>
<reference evidence="2" key="1">
    <citation type="submission" date="2018-03" db="EMBL/GenBank/DDBJ databases">
        <title>Draft genome sequences of Megaviruse, new member of the family Mimiviridae isolated from water in Shanghai, China.</title>
        <authorList>
            <person name="Xia Y."/>
        </authorList>
    </citation>
    <scope>NUCLEOTIDE SEQUENCE</scope>
    <source>
        <strain evidence="2">SH</strain>
    </source>
</reference>
<organism evidence="2">
    <name type="scientific">Megavirus baoshan</name>
    <dbReference type="NCBI Taxonomy" id="2496520"/>
    <lineage>
        <taxon>Viruses</taxon>
        <taxon>Varidnaviria</taxon>
        <taxon>Bamfordvirae</taxon>
        <taxon>Nucleocytoviricota</taxon>
        <taxon>Megaviricetes</taxon>
        <taxon>Imitervirales</taxon>
        <taxon>Mimiviridae</taxon>
        <taxon>Megamimivirinae</taxon>
        <taxon>Megavirus</taxon>
        <taxon>Megavirus baoshanense</taxon>
    </lineage>
</organism>
<keyword evidence="1" id="KW-0812">Transmembrane</keyword>
<gene>
    <name evidence="2" type="ORF">Mb1012</name>
</gene>
<protein>
    <submittedName>
        <fullName evidence="2">Uncharacterized protein</fullName>
    </submittedName>
</protein>